<reference evidence="2" key="1">
    <citation type="submission" date="2021-02" db="EMBL/GenBank/DDBJ databases">
        <authorList>
            <person name="Nowell W R."/>
        </authorList>
    </citation>
    <scope>NUCLEOTIDE SEQUENCE</scope>
</reference>
<dbReference type="EMBL" id="CAJOBC010003621">
    <property type="protein sequence ID" value="CAF3792843.1"/>
    <property type="molecule type" value="Genomic_DNA"/>
</dbReference>
<dbReference type="Proteomes" id="UP000677228">
    <property type="component" value="Unassembled WGS sequence"/>
</dbReference>
<keyword evidence="1" id="KW-1133">Transmembrane helix</keyword>
<dbReference type="Proteomes" id="UP000663829">
    <property type="component" value="Unassembled WGS sequence"/>
</dbReference>
<keyword evidence="6" id="KW-1185">Reference proteome</keyword>
<sequence length="194" mass="22300">MNNNNPLQVPLETVKKPKVVKRSSTAFSISPYFQNYDPTKPVEPTTVEKLLSEAGSFGIYQIFVFLLLGFSAVIPSMISFSYTLAAGIPPHRCKLYENETYIAINPQHQLLIEIFIPEYNQLTKQDYQCTFNRKIPKETIKYLTKNLTSHTIEEIIKSIDNETLKESEFIKSQSYITPIATKYKRVHVFLKDAP</sequence>
<dbReference type="Proteomes" id="UP000681722">
    <property type="component" value="Unassembled WGS sequence"/>
</dbReference>
<keyword evidence="1" id="KW-0472">Membrane</keyword>
<evidence type="ECO:0000313" key="6">
    <source>
        <dbReference type="Proteomes" id="UP000663829"/>
    </source>
</evidence>
<evidence type="ECO:0000313" key="5">
    <source>
        <dbReference type="EMBL" id="CAF4131814.1"/>
    </source>
</evidence>
<evidence type="ECO:0000256" key="1">
    <source>
        <dbReference type="SAM" id="Phobius"/>
    </source>
</evidence>
<feature type="transmembrane region" description="Helical" evidence="1">
    <location>
        <begin position="59"/>
        <end position="85"/>
    </location>
</feature>
<dbReference type="AlphaFoldDB" id="A0A814IDL0"/>
<dbReference type="EMBL" id="CAJOBA010042372">
    <property type="protein sequence ID" value="CAF4131814.1"/>
    <property type="molecule type" value="Genomic_DNA"/>
</dbReference>
<proteinExistence type="predicted"/>
<gene>
    <name evidence="2" type="ORF">GPM918_LOCUS14801</name>
    <name evidence="3" type="ORF">OVA965_LOCUS29466</name>
    <name evidence="4" type="ORF">SRO942_LOCUS14802</name>
    <name evidence="5" type="ORF">TMI583_LOCUS30240</name>
</gene>
<dbReference type="Proteomes" id="UP000682733">
    <property type="component" value="Unassembled WGS sequence"/>
</dbReference>
<accession>A0A814IDL0</accession>
<evidence type="ECO:0000313" key="3">
    <source>
        <dbReference type="EMBL" id="CAF1321651.1"/>
    </source>
</evidence>
<protein>
    <submittedName>
        <fullName evidence="2">Uncharacterized protein</fullName>
    </submittedName>
</protein>
<dbReference type="EMBL" id="CAJNOQ010003620">
    <property type="protein sequence ID" value="CAF1021413.1"/>
    <property type="molecule type" value="Genomic_DNA"/>
</dbReference>
<dbReference type="OrthoDB" id="5296287at2759"/>
<dbReference type="EMBL" id="CAJNOK010020767">
    <property type="protein sequence ID" value="CAF1321651.1"/>
    <property type="molecule type" value="Genomic_DNA"/>
</dbReference>
<organism evidence="2 6">
    <name type="scientific">Didymodactylos carnosus</name>
    <dbReference type="NCBI Taxonomy" id="1234261"/>
    <lineage>
        <taxon>Eukaryota</taxon>
        <taxon>Metazoa</taxon>
        <taxon>Spiralia</taxon>
        <taxon>Gnathifera</taxon>
        <taxon>Rotifera</taxon>
        <taxon>Eurotatoria</taxon>
        <taxon>Bdelloidea</taxon>
        <taxon>Philodinida</taxon>
        <taxon>Philodinidae</taxon>
        <taxon>Didymodactylos</taxon>
    </lineage>
</organism>
<evidence type="ECO:0000313" key="2">
    <source>
        <dbReference type="EMBL" id="CAF1021413.1"/>
    </source>
</evidence>
<name>A0A814IDL0_9BILA</name>
<keyword evidence="1" id="KW-0812">Transmembrane</keyword>
<comment type="caution">
    <text evidence="2">The sequence shown here is derived from an EMBL/GenBank/DDBJ whole genome shotgun (WGS) entry which is preliminary data.</text>
</comment>
<evidence type="ECO:0000313" key="4">
    <source>
        <dbReference type="EMBL" id="CAF3792843.1"/>
    </source>
</evidence>